<keyword evidence="2" id="KW-1133">Transmembrane helix</keyword>
<dbReference type="Proteomes" id="UP000281468">
    <property type="component" value="Unassembled WGS sequence"/>
</dbReference>
<dbReference type="GO" id="GO:0070072">
    <property type="term" value="P:vacuolar proton-transporting V-type ATPase complex assembly"/>
    <property type="evidence" value="ECO:0007669"/>
    <property type="project" value="InterPro"/>
</dbReference>
<feature type="compositionally biased region" description="Basic and acidic residues" evidence="1">
    <location>
        <begin position="140"/>
        <end position="150"/>
    </location>
</feature>
<keyword evidence="2" id="KW-0472">Membrane</keyword>
<dbReference type="Pfam" id="PF08636">
    <property type="entry name" value="Pkr1"/>
    <property type="match status" value="1"/>
</dbReference>
<dbReference type="InterPro" id="IPR013945">
    <property type="entry name" value="Pkr1"/>
</dbReference>
<evidence type="ECO:0000313" key="4">
    <source>
        <dbReference type="Proteomes" id="UP000281468"/>
    </source>
</evidence>
<dbReference type="EMBL" id="QWIQ01000488">
    <property type="protein sequence ID" value="RMY84770.1"/>
    <property type="molecule type" value="Genomic_DNA"/>
</dbReference>
<feature type="compositionally biased region" description="Basic and acidic residues" evidence="1">
    <location>
        <begin position="111"/>
        <end position="122"/>
    </location>
</feature>
<accession>A0A3M7F7L0</accession>
<proteinExistence type="predicted"/>
<sequence>MTFTLFSEAYQREQAHCIAAISPERPAMANFVENLWSAVFTPGPTPTLLVATNVTFAALQFLLLALLIATYSIHFVILSVLCGGLWWSVNWFASELQAAQLKEEEAERLRKQKKDIDRKEGSESAGSGADDEAGEDTETEEHIKGTKPDAKGYQTTGETKTSRRDTIDAVKASGSSAKSGGGGAASGIQAGERLGTKQRSVQAGDRSGDISSTDSEWEKVEDER</sequence>
<feature type="compositionally biased region" description="Acidic residues" evidence="1">
    <location>
        <begin position="129"/>
        <end position="139"/>
    </location>
</feature>
<protein>
    <submittedName>
        <fullName evidence="3">Uncharacterized protein</fullName>
    </submittedName>
</protein>
<gene>
    <name evidence="3" type="ORF">D0862_11333</name>
</gene>
<evidence type="ECO:0000256" key="2">
    <source>
        <dbReference type="SAM" id="Phobius"/>
    </source>
</evidence>
<name>A0A3M7F7L0_HORWE</name>
<feature type="transmembrane region" description="Helical" evidence="2">
    <location>
        <begin position="48"/>
        <end position="68"/>
    </location>
</feature>
<feature type="region of interest" description="Disordered" evidence="1">
    <location>
        <begin position="111"/>
        <end position="224"/>
    </location>
</feature>
<reference evidence="3 4" key="1">
    <citation type="journal article" date="2018" name="BMC Genomics">
        <title>Genomic evidence for intraspecific hybridization in a clonal and extremely halotolerant yeast.</title>
        <authorList>
            <person name="Gostincar C."/>
            <person name="Stajich J.E."/>
            <person name="Zupancic J."/>
            <person name="Zalar P."/>
            <person name="Gunde-Cimerman N."/>
        </authorList>
    </citation>
    <scope>NUCLEOTIDE SEQUENCE [LARGE SCALE GENOMIC DNA]</scope>
    <source>
        <strain evidence="3 4">EXF-171</strain>
    </source>
</reference>
<dbReference type="PANTHER" id="PTHR28251:SF1">
    <property type="entry name" value="V-TYPE ATPASE ASSEMBLY FACTOR PKR1"/>
    <property type="match status" value="1"/>
</dbReference>
<dbReference type="PANTHER" id="PTHR28251">
    <property type="entry name" value="V-TYPE ATPASE ASSEMBLY FACTOR PKR1"/>
    <property type="match status" value="1"/>
</dbReference>
<keyword evidence="2" id="KW-0812">Transmembrane</keyword>
<dbReference type="AlphaFoldDB" id="A0A3M7F7L0"/>
<dbReference type="GO" id="GO:0005789">
    <property type="term" value="C:endoplasmic reticulum membrane"/>
    <property type="evidence" value="ECO:0007669"/>
    <property type="project" value="TreeGrafter"/>
</dbReference>
<evidence type="ECO:0000256" key="1">
    <source>
        <dbReference type="SAM" id="MobiDB-lite"/>
    </source>
</evidence>
<dbReference type="VEuPathDB" id="FungiDB:BTJ68_01298"/>
<evidence type="ECO:0000313" key="3">
    <source>
        <dbReference type="EMBL" id="RMY84770.1"/>
    </source>
</evidence>
<organism evidence="3 4">
    <name type="scientific">Hortaea werneckii</name>
    <name type="common">Black yeast</name>
    <name type="synonym">Cladosporium werneckii</name>
    <dbReference type="NCBI Taxonomy" id="91943"/>
    <lineage>
        <taxon>Eukaryota</taxon>
        <taxon>Fungi</taxon>
        <taxon>Dikarya</taxon>
        <taxon>Ascomycota</taxon>
        <taxon>Pezizomycotina</taxon>
        <taxon>Dothideomycetes</taxon>
        <taxon>Dothideomycetidae</taxon>
        <taxon>Mycosphaerellales</taxon>
        <taxon>Teratosphaeriaceae</taxon>
        <taxon>Hortaea</taxon>
    </lineage>
</organism>
<feature type="transmembrane region" description="Helical" evidence="2">
    <location>
        <begin position="75"/>
        <end position="93"/>
    </location>
</feature>
<comment type="caution">
    <text evidence="3">The sequence shown here is derived from an EMBL/GenBank/DDBJ whole genome shotgun (WGS) entry which is preliminary data.</text>
</comment>